<feature type="transmembrane region" description="Helical" evidence="1">
    <location>
        <begin position="177"/>
        <end position="200"/>
    </location>
</feature>
<name>A0ABV5BQB9_9LEPT</name>
<evidence type="ECO:0000313" key="2">
    <source>
        <dbReference type="EMBL" id="MFB5737525.1"/>
    </source>
</evidence>
<feature type="transmembrane region" description="Helical" evidence="1">
    <location>
        <begin position="54"/>
        <end position="72"/>
    </location>
</feature>
<feature type="transmembrane region" description="Helical" evidence="1">
    <location>
        <begin position="220"/>
        <end position="238"/>
    </location>
</feature>
<proteinExistence type="predicted"/>
<sequence>MDLFLECKDYVIRSKAFLVGWIVRTGMVFFTYAFTLQELEKFKNQDYSASGSSWIYPVSIAQFVLIFGNIFLFRRNIESERRVTGEGYFLFLLRMLLFIVGLVALVVCIAFGVSQFFQLPMEFAKDPSVTTKSAILGLINLLFPSFLVYSALATARFRVLPKWEDTKRIFSDNTFRIGWLILILLFGIVFWGPVFAVGFPNPEDMDAQYSYAKITIYTEMLPLVFVELIHFGLIFVFVRKFGGIEIESREEEREA</sequence>
<feature type="transmembrane region" description="Helical" evidence="1">
    <location>
        <begin position="134"/>
        <end position="157"/>
    </location>
</feature>
<gene>
    <name evidence="2" type="ORF">ACE5IX_13470</name>
</gene>
<dbReference type="EMBL" id="JBHILJ010000007">
    <property type="protein sequence ID" value="MFB5737525.1"/>
    <property type="molecule type" value="Genomic_DNA"/>
</dbReference>
<evidence type="ECO:0000256" key="1">
    <source>
        <dbReference type="SAM" id="Phobius"/>
    </source>
</evidence>
<organism evidence="2 3">
    <name type="scientific">Leptospira wolffii</name>
    <dbReference type="NCBI Taxonomy" id="409998"/>
    <lineage>
        <taxon>Bacteria</taxon>
        <taxon>Pseudomonadati</taxon>
        <taxon>Spirochaetota</taxon>
        <taxon>Spirochaetia</taxon>
        <taxon>Leptospirales</taxon>
        <taxon>Leptospiraceae</taxon>
        <taxon>Leptospira</taxon>
    </lineage>
</organism>
<keyword evidence="1" id="KW-0812">Transmembrane</keyword>
<evidence type="ECO:0008006" key="4">
    <source>
        <dbReference type="Google" id="ProtNLM"/>
    </source>
</evidence>
<keyword evidence="3" id="KW-1185">Reference proteome</keyword>
<feature type="transmembrane region" description="Helical" evidence="1">
    <location>
        <begin position="16"/>
        <end position="34"/>
    </location>
</feature>
<feature type="transmembrane region" description="Helical" evidence="1">
    <location>
        <begin position="92"/>
        <end position="114"/>
    </location>
</feature>
<accession>A0ABV5BQB9</accession>
<keyword evidence="1" id="KW-0472">Membrane</keyword>
<protein>
    <recommendedName>
        <fullName evidence="4">DUF4328 domain-containing protein</fullName>
    </recommendedName>
</protein>
<comment type="caution">
    <text evidence="2">The sequence shown here is derived from an EMBL/GenBank/DDBJ whole genome shotgun (WGS) entry which is preliminary data.</text>
</comment>
<dbReference type="Proteomes" id="UP001580391">
    <property type="component" value="Unassembled WGS sequence"/>
</dbReference>
<dbReference type="RefSeq" id="WP_375517330.1">
    <property type="nucleotide sequence ID" value="NZ_JBHILI010000008.1"/>
</dbReference>
<reference evidence="2 3" key="1">
    <citation type="submission" date="2024-09" db="EMBL/GenBank/DDBJ databases">
        <title>Taxonomic and Genotyping Characterization of Leptospira Strains isolated from Multiple Sources in Colombia highlights the importance of intermediate species.</title>
        <authorList>
            <person name="Torres Higuera L."/>
            <person name="Rojas Tapias D."/>
            <person name="Jimenez Velasquez S."/>
            <person name="Renjifo Ibanez C."/>
        </authorList>
    </citation>
    <scope>NUCLEOTIDE SEQUENCE [LARGE SCALE GENOMIC DNA]</scope>
    <source>
        <strain evidence="2 3">Lep080</strain>
    </source>
</reference>
<keyword evidence="1" id="KW-1133">Transmembrane helix</keyword>
<evidence type="ECO:0000313" key="3">
    <source>
        <dbReference type="Proteomes" id="UP001580391"/>
    </source>
</evidence>